<sequence>MKLKFLRCLSLAFVTVLVFSCSKDDDNDEIIVEPTVNQLFNIQNATLQNADFPTRNSDVNLEILNINTHVIPGGTSYATIETSTPAQKIFVGAVDKIGFYELESQNNSDLNQNFILKINQLNHESSFTLQLAYLDANNNVSETIYVDLFVTIVGTGALQVSLSFDNDKDIDLHLIEPNGDHIYYSNPQSNNGGYLDLDSNPGCSIDGINNENIFYPDNAIIEAGTYFVYVDMYSNCNPDIATNFVTSVYLNGVEIPTSTQNPFTGNFPNGFPSNYGGSDIASDIAPIFSFEITEGMARASQSERKLQPKILTPSARMKMIESNSH</sequence>
<dbReference type="EMBL" id="BMFQ01000001">
    <property type="protein sequence ID" value="GGG39667.1"/>
    <property type="molecule type" value="Genomic_DNA"/>
</dbReference>
<accession>A0A917LL66</accession>
<keyword evidence="3" id="KW-1185">Reference proteome</keyword>
<gene>
    <name evidence="2" type="ORF">GCM10010976_09160</name>
</gene>
<comment type="caution">
    <text evidence="2">The sequence shown here is derived from an EMBL/GenBank/DDBJ whole genome shotgun (WGS) entry which is preliminary data.</text>
</comment>
<protein>
    <recommendedName>
        <fullName evidence="4">DUF4625 domain-containing protein</fullName>
    </recommendedName>
</protein>
<keyword evidence="1" id="KW-0732">Signal</keyword>
<dbReference type="Proteomes" id="UP000625976">
    <property type="component" value="Unassembled WGS sequence"/>
</dbReference>
<evidence type="ECO:0000313" key="2">
    <source>
        <dbReference type="EMBL" id="GGG39667.1"/>
    </source>
</evidence>
<name>A0A917LL66_9FLAO</name>
<feature type="chain" id="PRO_5037848729" description="DUF4625 domain-containing protein" evidence="1">
    <location>
        <begin position="21"/>
        <end position="325"/>
    </location>
</feature>
<feature type="signal peptide" evidence="1">
    <location>
        <begin position="1"/>
        <end position="20"/>
    </location>
</feature>
<dbReference type="AlphaFoldDB" id="A0A917LL66"/>
<proteinExistence type="predicted"/>
<evidence type="ECO:0000256" key="1">
    <source>
        <dbReference type="SAM" id="SignalP"/>
    </source>
</evidence>
<organism evidence="2 3">
    <name type="scientific">Bizionia arctica</name>
    <dbReference type="NCBI Taxonomy" id="1495645"/>
    <lineage>
        <taxon>Bacteria</taxon>
        <taxon>Pseudomonadati</taxon>
        <taxon>Bacteroidota</taxon>
        <taxon>Flavobacteriia</taxon>
        <taxon>Flavobacteriales</taxon>
        <taxon>Flavobacteriaceae</taxon>
        <taxon>Bizionia</taxon>
    </lineage>
</organism>
<dbReference type="RefSeq" id="WP_188462288.1">
    <property type="nucleotide sequence ID" value="NZ_BMFQ01000001.1"/>
</dbReference>
<reference evidence="2" key="2">
    <citation type="submission" date="2020-09" db="EMBL/GenBank/DDBJ databases">
        <authorList>
            <person name="Sun Q."/>
            <person name="Zhou Y."/>
        </authorList>
    </citation>
    <scope>NUCLEOTIDE SEQUENCE</scope>
    <source>
        <strain evidence="2">CGMCC 1.12751</strain>
    </source>
</reference>
<dbReference type="PROSITE" id="PS51257">
    <property type="entry name" value="PROKAR_LIPOPROTEIN"/>
    <property type="match status" value="1"/>
</dbReference>
<reference evidence="2" key="1">
    <citation type="journal article" date="2014" name="Int. J. Syst. Evol. Microbiol.">
        <title>Complete genome sequence of Corynebacterium casei LMG S-19264T (=DSM 44701T), isolated from a smear-ripened cheese.</title>
        <authorList>
            <consortium name="US DOE Joint Genome Institute (JGI-PGF)"/>
            <person name="Walter F."/>
            <person name="Albersmeier A."/>
            <person name="Kalinowski J."/>
            <person name="Ruckert C."/>
        </authorList>
    </citation>
    <scope>NUCLEOTIDE SEQUENCE</scope>
    <source>
        <strain evidence="2">CGMCC 1.12751</strain>
    </source>
</reference>
<evidence type="ECO:0008006" key="4">
    <source>
        <dbReference type="Google" id="ProtNLM"/>
    </source>
</evidence>
<dbReference type="Gene3D" id="2.60.120.380">
    <property type="match status" value="1"/>
</dbReference>
<evidence type="ECO:0000313" key="3">
    <source>
        <dbReference type="Proteomes" id="UP000625976"/>
    </source>
</evidence>